<sequence length="251" mass="29073">MMVQAQEEMGEGLANPTDPHHTTHYYSEETNNRKQKEKDPLRFIDPVSYKLIADEAANEENVPTHSNDPLLSGEDRLKLTKLMTLCTNLQNRGRYDDAQMFDTDVFNGEEVFVAKKSEKVVEEVVSTAEVSTAETITTKEINLAQALAQLRSAKPKVVSKKNWEDERRQDYLLELLEKRKKPLQHYALRNEELAPTSIKEMYMLTYLKHMAGYKQSQLKNKSFVKIQKLFDNSMTRVNMFVDMDTELMKKS</sequence>
<organism evidence="2 3">
    <name type="scientific">Tanacetum coccineum</name>
    <dbReference type="NCBI Taxonomy" id="301880"/>
    <lineage>
        <taxon>Eukaryota</taxon>
        <taxon>Viridiplantae</taxon>
        <taxon>Streptophyta</taxon>
        <taxon>Embryophyta</taxon>
        <taxon>Tracheophyta</taxon>
        <taxon>Spermatophyta</taxon>
        <taxon>Magnoliopsida</taxon>
        <taxon>eudicotyledons</taxon>
        <taxon>Gunneridae</taxon>
        <taxon>Pentapetalae</taxon>
        <taxon>asterids</taxon>
        <taxon>campanulids</taxon>
        <taxon>Asterales</taxon>
        <taxon>Asteraceae</taxon>
        <taxon>Asteroideae</taxon>
        <taxon>Anthemideae</taxon>
        <taxon>Anthemidinae</taxon>
        <taxon>Tanacetum</taxon>
    </lineage>
</organism>
<dbReference type="EMBL" id="BQNB010021183">
    <property type="protein sequence ID" value="GJU03742.1"/>
    <property type="molecule type" value="Genomic_DNA"/>
</dbReference>
<comment type="caution">
    <text evidence="2">The sequence shown here is derived from an EMBL/GenBank/DDBJ whole genome shotgun (WGS) entry which is preliminary data.</text>
</comment>
<gene>
    <name evidence="2" type="ORF">Tco_1114080</name>
</gene>
<name>A0ABQ5IU43_9ASTR</name>
<dbReference type="Proteomes" id="UP001151760">
    <property type="component" value="Unassembled WGS sequence"/>
</dbReference>
<reference evidence="2" key="2">
    <citation type="submission" date="2022-01" db="EMBL/GenBank/DDBJ databases">
        <authorList>
            <person name="Yamashiro T."/>
            <person name="Shiraishi A."/>
            <person name="Satake H."/>
            <person name="Nakayama K."/>
        </authorList>
    </citation>
    <scope>NUCLEOTIDE SEQUENCE</scope>
</reference>
<proteinExistence type="predicted"/>
<feature type="region of interest" description="Disordered" evidence="1">
    <location>
        <begin position="1"/>
        <end position="38"/>
    </location>
</feature>
<protein>
    <submittedName>
        <fullName evidence="2">Uncharacterized protein</fullName>
    </submittedName>
</protein>
<evidence type="ECO:0000313" key="3">
    <source>
        <dbReference type="Proteomes" id="UP001151760"/>
    </source>
</evidence>
<evidence type="ECO:0000256" key="1">
    <source>
        <dbReference type="SAM" id="MobiDB-lite"/>
    </source>
</evidence>
<evidence type="ECO:0000313" key="2">
    <source>
        <dbReference type="EMBL" id="GJU03742.1"/>
    </source>
</evidence>
<reference evidence="2" key="1">
    <citation type="journal article" date="2022" name="Int. J. Mol. Sci.">
        <title>Draft Genome of Tanacetum Coccineum: Genomic Comparison of Closely Related Tanacetum-Family Plants.</title>
        <authorList>
            <person name="Yamashiro T."/>
            <person name="Shiraishi A."/>
            <person name="Nakayama K."/>
            <person name="Satake H."/>
        </authorList>
    </citation>
    <scope>NUCLEOTIDE SEQUENCE</scope>
</reference>
<keyword evidence="3" id="KW-1185">Reference proteome</keyword>
<accession>A0ABQ5IU43</accession>
<feature type="compositionally biased region" description="Basic and acidic residues" evidence="1">
    <location>
        <begin position="18"/>
        <end position="38"/>
    </location>
</feature>